<dbReference type="HOGENOM" id="CLU_1159795_0_0_10"/>
<dbReference type="AlphaFoldDB" id="F4KQB4"/>
<keyword evidence="3" id="KW-1185">Reference proteome</keyword>
<sequence>MKNLSFCSLILIGLCCCFSDIMAQVQCDGSLKPISNEKISYKTRENRCEGFFTSKVASNRLRLVSFTLGDFRFAAEENEIIEIQSNEPKLVLKAEGIPNDLFYRMDAEITGGSLTWPVKDVLLQNERTRLARNIGLLAFREDPVSHKIFSPIKAKGKHVAEDQNALPLLKLICTTSLVIVEWRVKGEEKYRRLEKSSFIAHTPIYIRIPADIKGEKLLQIRAKESSSIEWLNLNISVKI</sequence>
<dbReference type="KEGG" id="hhy:Halhy_1041"/>
<evidence type="ECO:0000256" key="1">
    <source>
        <dbReference type="SAM" id="SignalP"/>
    </source>
</evidence>
<dbReference type="EMBL" id="CP002691">
    <property type="protein sequence ID" value="AEE48940.1"/>
    <property type="molecule type" value="Genomic_DNA"/>
</dbReference>
<evidence type="ECO:0000313" key="3">
    <source>
        <dbReference type="Proteomes" id="UP000008461"/>
    </source>
</evidence>
<dbReference type="RefSeq" id="WP_013763495.1">
    <property type="nucleotide sequence ID" value="NC_015510.1"/>
</dbReference>
<proteinExistence type="predicted"/>
<evidence type="ECO:0008006" key="4">
    <source>
        <dbReference type="Google" id="ProtNLM"/>
    </source>
</evidence>
<gene>
    <name evidence="2" type="ordered locus">Halhy_1041</name>
</gene>
<dbReference type="Proteomes" id="UP000008461">
    <property type="component" value="Chromosome"/>
</dbReference>
<feature type="signal peptide" evidence="1">
    <location>
        <begin position="1"/>
        <end position="23"/>
    </location>
</feature>
<dbReference type="OrthoDB" id="6397661at2"/>
<dbReference type="STRING" id="760192.Halhy_1041"/>
<name>F4KQB4_HALH1</name>
<reference key="2">
    <citation type="submission" date="2011-04" db="EMBL/GenBank/DDBJ databases">
        <title>Complete sequence of chromosome of Haliscomenobacter hydrossis DSM 1100.</title>
        <authorList>
            <consortium name="US DOE Joint Genome Institute (JGI-PGF)"/>
            <person name="Lucas S."/>
            <person name="Han J."/>
            <person name="Lapidus A."/>
            <person name="Bruce D."/>
            <person name="Goodwin L."/>
            <person name="Pitluck S."/>
            <person name="Peters L."/>
            <person name="Kyrpides N."/>
            <person name="Mavromatis K."/>
            <person name="Ivanova N."/>
            <person name="Ovchinnikova G."/>
            <person name="Pagani I."/>
            <person name="Daligault H."/>
            <person name="Detter J.C."/>
            <person name="Han C."/>
            <person name="Land M."/>
            <person name="Hauser L."/>
            <person name="Markowitz V."/>
            <person name="Cheng J.-F."/>
            <person name="Hugenholtz P."/>
            <person name="Woyke T."/>
            <person name="Wu D."/>
            <person name="Verbarg S."/>
            <person name="Frueling A."/>
            <person name="Brambilla E."/>
            <person name="Klenk H.-P."/>
            <person name="Eisen J.A."/>
        </authorList>
    </citation>
    <scope>NUCLEOTIDE SEQUENCE</scope>
    <source>
        <strain>DSM 1100</strain>
    </source>
</reference>
<protein>
    <recommendedName>
        <fullName evidence="4">DUF3108 domain-containing protein</fullName>
    </recommendedName>
</protein>
<feature type="chain" id="PRO_5003311891" description="DUF3108 domain-containing protein" evidence="1">
    <location>
        <begin position="24"/>
        <end position="239"/>
    </location>
</feature>
<reference evidence="2 3" key="1">
    <citation type="journal article" date="2011" name="Stand. Genomic Sci.">
        <title>Complete genome sequence of Haliscomenobacter hydrossis type strain (O).</title>
        <authorList>
            <consortium name="US DOE Joint Genome Institute (JGI-PGF)"/>
            <person name="Daligault H."/>
            <person name="Lapidus A."/>
            <person name="Zeytun A."/>
            <person name="Nolan M."/>
            <person name="Lucas S."/>
            <person name="Del Rio T.G."/>
            <person name="Tice H."/>
            <person name="Cheng J.F."/>
            <person name="Tapia R."/>
            <person name="Han C."/>
            <person name="Goodwin L."/>
            <person name="Pitluck S."/>
            <person name="Liolios K."/>
            <person name="Pagani I."/>
            <person name="Ivanova N."/>
            <person name="Huntemann M."/>
            <person name="Mavromatis K."/>
            <person name="Mikhailova N."/>
            <person name="Pati A."/>
            <person name="Chen A."/>
            <person name="Palaniappan K."/>
            <person name="Land M."/>
            <person name="Hauser L."/>
            <person name="Brambilla E.M."/>
            <person name="Rohde M."/>
            <person name="Verbarg S."/>
            <person name="Goker M."/>
            <person name="Bristow J."/>
            <person name="Eisen J.A."/>
            <person name="Markowitz V."/>
            <person name="Hugenholtz P."/>
            <person name="Kyrpides N.C."/>
            <person name="Klenk H.P."/>
            <person name="Woyke T."/>
        </authorList>
    </citation>
    <scope>NUCLEOTIDE SEQUENCE [LARGE SCALE GENOMIC DNA]</scope>
    <source>
        <strain evidence="3">ATCC 27775 / DSM 1100 / LMG 10767 / O</strain>
    </source>
</reference>
<keyword evidence="1" id="KW-0732">Signal</keyword>
<evidence type="ECO:0000313" key="2">
    <source>
        <dbReference type="EMBL" id="AEE48940.1"/>
    </source>
</evidence>
<accession>F4KQB4</accession>
<organism evidence="2 3">
    <name type="scientific">Haliscomenobacter hydrossis (strain ATCC 27775 / DSM 1100 / LMG 10767 / O)</name>
    <dbReference type="NCBI Taxonomy" id="760192"/>
    <lineage>
        <taxon>Bacteria</taxon>
        <taxon>Pseudomonadati</taxon>
        <taxon>Bacteroidota</taxon>
        <taxon>Saprospiria</taxon>
        <taxon>Saprospirales</taxon>
        <taxon>Haliscomenobacteraceae</taxon>
        <taxon>Haliscomenobacter</taxon>
    </lineage>
</organism>